<reference evidence="11" key="1">
    <citation type="submission" date="2013-03" db="EMBL/GenBank/DDBJ databases">
        <authorList>
            <person name="Aslett M."/>
        </authorList>
    </citation>
    <scope>NUCLEOTIDE SEQUENCE [LARGE SCALE GENOMIC DNA]</scope>
    <source>
        <strain evidence="11">ISE/inbred ISE</strain>
    </source>
</reference>
<feature type="coiled-coil region" evidence="8">
    <location>
        <begin position="668"/>
        <end position="783"/>
    </location>
</feature>
<evidence type="ECO:0000313" key="11">
    <source>
        <dbReference type="EMBL" id="CDL95543.1"/>
    </source>
</evidence>
<feature type="domain" description="Inner centromere protein ARK-binding" evidence="10">
    <location>
        <begin position="834"/>
        <end position="894"/>
    </location>
</feature>
<organism evidence="11">
    <name type="scientific">Haemonchus contortus</name>
    <name type="common">Barber pole worm</name>
    <dbReference type="NCBI Taxonomy" id="6289"/>
    <lineage>
        <taxon>Eukaryota</taxon>
        <taxon>Metazoa</taxon>
        <taxon>Ecdysozoa</taxon>
        <taxon>Nematoda</taxon>
        <taxon>Chromadorea</taxon>
        <taxon>Rhabditida</taxon>
        <taxon>Rhabditina</taxon>
        <taxon>Rhabditomorpha</taxon>
        <taxon>Strongyloidea</taxon>
        <taxon>Trichostrongylidae</taxon>
        <taxon>Haemonchus</taxon>
    </lineage>
</organism>
<dbReference type="Pfam" id="PF03941">
    <property type="entry name" value="INCENP_ARK-bind"/>
    <property type="match status" value="1"/>
</dbReference>
<dbReference type="PANTHER" id="PTHR13142">
    <property type="entry name" value="INNER CENTROMERE PROTEIN"/>
    <property type="match status" value="1"/>
</dbReference>
<feature type="compositionally biased region" description="Basic and acidic residues" evidence="9">
    <location>
        <begin position="474"/>
        <end position="508"/>
    </location>
</feature>
<feature type="region of interest" description="Disordered" evidence="9">
    <location>
        <begin position="1"/>
        <end position="40"/>
    </location>
</feature>
<protein>
    <submittedName>
        <fullName evidence="11 13">Inner centromere protein domain containing protein</fullName>
    </submittedName>
</protein>
<feature type="compositionally biased region" description="Basic and acidic residues" evidence="9">
    <location>
        <begin position="9"/>
        <end position="19"/>
    </location>
</feature>
<dbReference type="Gene3D" id="6.10.250.2990">
    <property type="match status" value="1"/>
</dbReference>
<keyword evidence="8" id="KW-0175">Coiled coil</keyword>
<dbReference type="GO" id="GO:0000776">
    <property type="term" value="C:kinetochore"/>
    <property type="evidence" value="ECO:0007669"/>
    <property type="project" value="TreeGrafter"/>
</dbReference>
<dbReference type="WBParaSite" id="HCON_00059690-00001">
    <property type="protein sequence ID" value="HCON_00059690-00001"/>
    <property type="gene ID" value="HCON_00059690"/>
</dbReference>
<comment type="subcellular location">
    <subcellularLocation>
        <location evidence="2">Cytoplasm</location>
        <location evidence="2">Cytoskeleton</location>
        <location evidence="2">Spindle</location>
    </subcellularLocation>
    <subcellularLocation>
        <location evidence="1">Nucleus</location>
    </subcellularLocation>
</comment>
<comment type="similarity">
    <text evidence="3">Belongs to the INCENP family.</text>
</comment>
<feature type="region of interest" description="Disordered" evidence="9">
    <location>
        <begin position="793"/>
        <end position="853"/>
    </location>
</feature>
<keyword evidence="12" id="KW-1185">Reference proteome</keyword>
<evidence type="ECO:0000313" key="12">
    <source>
        <dbReference type="Proteomes" id="UP000025227"/>
    </source>
</evidence>
<feature type="region of interest" description="Disordered" evidence="9">
    <location>
        <begin position="474"/>
        <end position="658"/>
    </location>
</feature>
<dbReference type="GO" id="GO:0032133">
    <property type="term" value="C:chromosome passenger complex"/>
    <property type="evidence" value="ECO:0007669"/>
    <property type="project" value="TreeGrafter"/>
</dbReference>
<dbReference type="InterPro" id="IPR005635">
    <property type="entry name" value="Inner_centromere_prot_ARK-bd"/>
</dbReference>
<gene>
    <name evidence="11" type="ORF">HCOI_01689200</name>
</gene>
<evidence type="ECO:0000256" key="9">
    <source>
        <dbReference type="SAM" id="MobiDB-lite"/>
    </source>
</evidence>
<evidence type="ECO:0000256" key="8">
    <source>
        <dbReference type="SAM" id="Coils"/>
    </source>
</evidence>
<keyword evidence="7" id="KW-0539">Nucleus</keyword>
<feature type="compositionally biased region" description="Polar residues" evidence="9">
    <location>
        <begin position="337"/>
        <end position="346"/>
    </location>
</feature>
<keyword evidence="6" id="KW-0206">Cytoskeleton</keyword>
<feature type="compositionally biased region" description="Acidic residues" evidence="9">
    <location>
        <begin position="836"/>
        <end position="845"/>
    </location>
</feature>
<evidence type="ECO:0000256" key="1">
    <source>
        <dbReference type="ARBA" id="ARBA00004123"/>
    </source>
</evidence>
<evidence type="ECO:0000256" key="4">
    <source>
        <dbReference type="ARBA" id="ARBA00022490"/>
    </source>
</evidence>
<name>W6NE27_HAECO</name>
<dbReference type="GO" id="GO:0030496">
    <property type="term" value="C:midbody"/>
    <property type="evidence" value="ECO:0007669"/>
    <property type="project" value="TreeGrafter"/>
</dbReference>
<dbReference type="GO" id="GO:0051310">
    <property type="term" value="P:metaphase chromosome alignment"/>
    <property type="evidence" value="ECO:0007669"/>
    <property type="project" value="TreeGrafter"/>
</dbReference>
<dbReference type="AlphaFoldDB" id="W6NE27"/>
<reference evidence="13" key="3">
    <citation type="submission" date="2020-12" db="UniProtKB">
        <authorList>
            <consortium name="WormBaseParasite"/>
        </authorList>
    </citation>
    <scope>IDENTIFICATION</scope>
    <source>
        <strain evidence="13">MHco3</strain>
    </source>
</reference>
<evidence type="ECO:0000256" key="5">
    <source>
        <dbReference type="ARBA" id="ARBA00022829"/>
    </source>
</evidence>
<evidence type="ECO:0000256" key="6">
    <source>
        <dbReference type="ARBA" id="ARBA00023212"/>
    </source>
</evidence>
<dbReference type="PANTHER" id="PTHR13142:SF1">
    <property type="entry name" value="INNER CENTROMERE PROTEIN"/>
    <property type="match status" value="1"/>
</dbReference>
<dbReference type="EMBL" id="CAVP010059113">
    <property type="protein sequence ID" value="CDL95543.1"/>
    <property type="molecule type" value="Genomic_DNA"/>
</dbReference>
<evidence type="ECO:0000313" key="13">
    <source>
        <dbReference type="WBParaSite" id="HCON_00059690-00001"/>
    </source>
</evidence>
<feature type="region of interest" description="Disordered" evidence="9">
    <location>
        <begin position="334"/>
        <end position="369"/>
    </location>
</feature>
<dbReference type="OMA" id="EQCKERA"/>
<keyword evidence="4" id="KW-0963">Cytoplasm</keyword>
<accession>W6NE27</accession>
<reference evidence="11" key="2">
    <citation type="submission" date="2013-05" db="EMBL/GenBank/DDBJ databases">
        <title>The genome and transcriptome of Haemonchus contortus: a key model parasite for drug and vaccine discovery.</title>
        <authorList>
            <person name="Laing R."/>
            <person name="Kikuchi T."/>
            <person name="Martinelli A."/>
            <person name="Tsai I.J."/>
            <person name="Beech R.N."/>
            <person name="Redman E."/>
            <person name="Holroyd N."/>
            <person name="Bartley D.J."/>
            <person name="Beasley H."/>
            <person name="Britton C."/>
            <person name="Curran D."/>
            <person name="Devaney E."/>
            <person name="Gilabert A."/>
            <person name="Jackson F."/>
            <person name="Hunt M."/>
            <person name="Johnston S."/>
            <person name="Kryukov I."/>
            <person name="Li K."/>
            <person name="Morrison A.A."/>
            <person name="Reid A.J."/>
            <person name="Sargison N."/>
            <person name="Saunders G."/>
            <person name="Wasmuth J.D."/>
            <person name="Wolstenholme A."/>
            <person name="Berriman M."/>
            <person name="Gilleard J.S."/>
            <person name="Cotton J.A."/>
        </authorList>
    </citation>
    <scope>NUCLEOTIDE SEQUENCE [LARGE SCALE GENOMIC DNA]</scope>
    <source>
        <strain evidence="11">ISE/inbred ISE</strain>
    </source>
</reference>
<evidence type="ECO:0000256" key="7">
    <source>
        <dbReference type="ARBA" id="ARBA00023242"/>
    </source>
</evidence>
<dbReference type="Proteomes" id="UP000025227">
    <property type="component" value="Unplaced"/>
</dbReference>
<keyword evidence="5" id="KW-0159">Chromosome partition</keyword>
<proteinExistence type="inferred from homology"/>
<dbReference type="GO" id="GO:0051257">
    <property type="term" value="P:meiotic spindle midzone assembly"/>
    <property type="evidence" value="ECO:0007669"/>
    <property type="project" value="TreeGrafter"/>
</dbReference>
<dbReference type="GO" id="GO:1990385">
    <property type="term" value="C:meiotic spindle midzone"/>
    <property type="evidence" value="ECO:0007669"/>
    <property type="project" value="TreeGrafter"/>
</dbReference>
<feature type="compositionally biased region" description="Polar residues" evidence="9">
    <location>
        <begin position="796"/>
        <end position="815"/>
    </location>
</feature>
<evidence type="ECO:0000256" key="2">
    <source>
        <dbReference type="ARBA" id="ARBA00004186"/>
    </source>
</evidence>
<feature type="region of interest" description="Disordered" evidence="9">
    <location>
        <begin position="896"/>
        <end position="931"/>
    </location>
</feature>
<dbReference type="GO" id="GO:0005634">
    <property type="term" value="C:nucleus"/>
    <property type="evidence" value="ECO:0007669"/>
    <property type="project" value="UniProtKB-SubCell"/>
</dbReference>
<dbReference type="OrthoDB" id="6123at2759"/>
<dbReference type="GO" id="GO:0000281">
    <property type="term" value="P:mitotic cytokinesis"/>
    <property type="evidence" value="ECO:0007669"/>
    <property type="project" value="TreeGrafter"/>
</dbReference>
<feature type="compositionally biased region" description="Basic and acidic residues" evidence="9">
    <location>
        <begin position="608"/>
        <end position="647"/>
    </location>
</feature>
<evidence type="ECO:0000259" key="10">
    <source>
        <dbReference type="Pfam" id="PF03941"/>
    </source>
</evidence>
<evidence type="ECO:0000256" key="3">
    <source>
        <dbReference type="ARBA" id="ARBA00010042"/>
    </source>
</evidence>
<sequence>MPPKRSRKKPDAAKTDCGHVRNRSNQPEAEVNENEGPDHTVLHHPSLKLKQITERGCSAAMVDLQASFSNASDWLHNQKSKLKELIRETSGNKAVPRTPRRGITFTHFRETVERYSRSISLFENEVDEVIDHRGEGDTPVANREQAASLIRTPATVIRETHTVERTEMNTATGSPNRQDIEMDAERESSYEDAICSINRDELNVDNGTGLQQGSQVEPVESSLQTLESFNTAVEGPILSRDATTVKAEVISPESRDTLVPVCSQSRAVETPATSLNVKREIHSSRQTPQDSDVPCASTTATCERVTRSVAKKNAAMSGTSASCTRARIIAAVKNRKQTPVSSAGSNEQDEPVQSAAESSKARAPKVAHQHIVTTPCKREYKAAVQRVMDDQVLARNLSPKRPNLRTPLQSARVAPMSIVTTVTNHSQAIKKSKAEAKEALRREKEELAAQLREEQCKERAERIRKEREEKALRAQRRREQKEAEERRKAEARKQKEERDEQRREEIRIQKSPARSKAPSRVVSPARVPKKLLNNDVRPTAKMLFPSTPGRAPSKVARIAVDGGETSREPTMNTPTREVRRKPCSAAKGGVRSDDTSEDESISPRLAMKRLEITREERQRIMREEHERQERLREEERRRQRLDADGRQRHPTSGHGYVKMEIDEVHNNVEEQQRVASEDLERKRMLEEEKQLEKRRIEEEKERERFRIEQERREREQREAFLKEQESERQKLIAIQKKEAQKLLEEQARRVAEQEERLLREAQEEQKRRLREEQEEALKRLNISSSAELHNRHLENVSLNSPAPPMQTGSRHNSYEMTPDKVFKPSTKNNYNIEDLSSADETDDEEAPRKEVPPWAEGLLLQKAIEETTKILRSGAFDPDTFFREIFPPDLSKIFGTSKKFPRRGSSGIWDSPIGKPRQGVGAYRKRFNPRS</sequence>